<dbReference type="SUPFAM" id="SSF55120">
    <property type="entry name" value="Pseudouridine synthase"/>
    <property type="match status" value="1"/>
</dbReference>
<proteinExistence type="inferred from homology"/>
<dbReference type="InterPro" id="IPR036986">
    <property type="entry name" value="S4_RNA-bd_sf"/>
</dbReference>
<feature type="active site" evidence="5">
    <location>
        <position position="149"/>
    </location>
</feature>
<dbReference type="PANTHER" id="PTHR21600">
    <property type="entry name" value="MITOCHONDRIAL RNA PSEUDOURIDINE SYNTHASE"/>
    <property type="match status" value="1"/>
</dbReference>
<comment type="caution">
    <text evidence="9">The sequence shown here is derived from an EMBL/GenBank/DDBJ whole genome shotgun (WGS) entry which is preliminary data.</text>
</comment>
<feature type="domain" description="RNA-binding S4" evidence="8">
    <location>
        <begin position="25"/>
        <end position="84"/>
    </location>
</feature>
<dbReference type="PANTHER" id="PTHR21600:SF44">
    <property type="entry name" value="RIBOSOMAL LARGE SUBUNIT PSEUDOURIDINE SYNTHASE D"/>
    <property type="match status" value="1"/>
</dbReference>
<dbReference type="PROSITE" id="PS50889">
    <property type="entry name" value="S4"/>
    <property type="match status" value="1"/>
</dbReference>
<protein>
    <recommendedName>
        <fullName evidence="7">Pseudouridine synthase</fullName>
        <ecNumber evidence="7">5.4.99.-</ecNumber>
    </recommendedName>
</protein>
<dbReference type="GO" id="GO:0120159">
    <property type="term" value="F:rRNA pseudouridine synthase activity"/>
    <property type="evidence" value="ECO:0007669"/>
    <property type="project" value="UniProtKB-ARBA"/>
</dbReference>
<keyword evidence="10" id="KW-1185">Reference proteome</keyword>
<dbReference type="FunFam" id="3.30.2350.10:FF:000006">
    <property type="entry name" value="Pseudouridine synthase"/>
    <property type="match status" value="1"/>
</dbReference>
<dbReference type="Proteomes" id="UP000284277">
    <property type="component" value="Unassembled WGS sequence"/>
</dbReference>
<dbReference type="InterPro" id="IPR006224">
    <property type="entry name" value="PsdUridine_synth_RluA-like_CS"/>
</dbReference>
<evidence type="ECO:0000256" key="6">
    <source>
        <dbReference type="PROSITE-ProRule" id="PRU00182"/>
    </source>
</evidence>
<dbReference type="AlphaFoldDB" id="A0A419T9U5"/>
<organism evidence="9 10">
    <name type="scientific">Lacrimispora algidixylanolytica</name>
    <dbReference type="NCBI Taxonomy" id="94868"/>
    <lineage>
        <taxon>Bacteria</taxon>
        <taxon>Bacillati</taxon>
        <taxon>Bacillota</taxon>
        <taxon>Clostridia</taxon>
        <taxon>Lachnospirales</taxon>
        <taxon>Lachnospiraceae</taxon>
        <taxon>Lacrimispora</taxon>
    </lineage>
</organism>
<evidence type="ECO:0000259" key="8">
    <source>
        <dbReference type="SMART" id="SM00363"/>
    </source>
</evidence>
<dbReference type="Pfam" id="PF00849">
    <property type="entry name" value="PseudoU_synth_2"/>
    <property type="match status" value="1"/>
</dbReference>
<dbReference type="CDD" id="cd00165">
    <property type="entry name" value="S4"/>
    <property type="match status" value="1"/>
</dbReference>
<evidence type="ECO:0000256" key="3">
    <source>
        <dbReference type="ARBA" id="ARBA00022884"/>
    </source>
</evidence>
<dbReference type="Gene3D" id="3.10.290.10">
    <property type="entry name" value="RNA-binding S4 domain"/>
    <property type="match status" value="1"/>
</dbReference>
<gene>
    <name evidence="9" type="ORF">BET01_12215</name>
</gene>
<comment type="catalytic activity">
    <reaction evidence="1 7">
        <text>a uridine in RNA = a pseudouridine in RNA</text>
        <dbReference type="Rhea" id="RHEA:48348"/>
        <dbReference type="Rhea" id="RHEA-COMP:12068"/>
        <dbReference type="Rhea" id="RHEA-COMP:12069"/>
        <dbReference type="ChEBI" id="CHEBI:65314"/>
        <dbReference type="ChEBI" id="CHEBI:65315"/>
    </reaction>
</comment>
<sequence length="315" mass="35401">MSEHWKEGGTIVDLEFIVTAEDAGIRIDRYLSDQCSQVSRSYLQKLLKEEAVLVNEKPVKSNYKVGTLDKIQLAIPEAVELEIEAEDMPLDIIYEDKDIILINKPKGMVVHPAAGHYSGTLVNGLMSHCKEDLSGINGVMRPGIVHRIDMDTTGALIVCKNDVAHNSIAEQLKEHSITRKYFAVVHGVLKQDEGTISAPIGRHPVDRKKMSINEKNGREAVTHYRVLERYRQFTYVECQLETGRTHQIRVHLASIGHPLLGDSVYGPAKSPYRLNGQTLHAGILGIIHPRTGEYMEFTAPLPDYFEDLLRKLRTT</sequence>
<comment type="function">
    <text evidence="7">Responsible for synthesis of pseudouridine from uracil.</text>
</comment>
<dbReference type="Gene3D" id="3.30.2350.10">
    <property type="entry name" value="Pseudouridine synthase"/>
    <property type="match status" value="1"/>
</dbReference>
<name>A0A419T9U5_9FIRM</name>
<evidence type="ECO:0000256" key="7">
    <source>
        <dbReference type="RuleBase" id="RU362028"/>
    </source>
</evidence>
<dbReference type="CDD" id="cd02869">
    <property type="entry name" value="PseudoU_synth_RluA_like"/>
    <property type="match status" value="1"/>
</dbReference>
<keyword evidence="4 7" id="KW-0413">Isomerase</keyword>
<dbReference type="EC" id="5.4.99.-" evidence="7"/>
<dbReference type="NCBIfam" id="TIGR00005">
    <property type="entry name" value="rluA_subfam"/>
    <property type="match status" value="1"/>
</dbReference>
<dbReference type="InterPro" id="IPR006225">
    <property type="entry name" value="PsdUridine_synth_RluC/D"/>
</dbReference>
<dbReference type="EMBL" id="MCIA01000002">
    <property type="protein sequence ID" value="RKD34236.1"/>
    <property type="molecule type" value="Genomic_DNA"/>
</dbReference>
<dbReference type="Pfam" id="PF01479">
    <property type="entry name" value="S4"/>
    <property type="match status" value="1"/>
</dbReference>
<evidence type="ECO:0000256" key="5">
    <source>
        <dbReference type="PIRSR" id="PIRSR606225-1"/>
    </source>
</evidence>
<evidence type="ECO:0000256" key="2">
    <source>
        <dbReference type="ARBA" id="ARBA00010876"/>
    </source>
</evidence>
<evidence type="ECO:0000313" key="10">
    <source>
        <dbReference type="Proteomes" id="UP000284277"/>
    </source>
</evidence>
<dbReference type="GO" id="GO:0003723">
    <property type="term" value="F:RNA binding"/>
    <property type="evidence" value="ECO:0007669"/>
    <property type="project" value="UniProtKB-KW"/>
</dbReference>
<dbReference type="InterPro" id="IPR002942">
    <property type="entry name" value="S4_RNA-bd"/>
</dbReference>
<dbReference type="SUPFAM" id="SSF55174">
    <property type="entry name" value="Alpha-L RNA-binding motif"/>
    <property type="match status" value="1"/>
</dbReference>
<dbReference type="GO" id="GO:0000455">
    <property type="term" value="P:enzyme-directed rRNA pseudouridine synthesis"/>
    <property type="evidence" value="ECO:0007669"/>
    <property type="project" value="TreeGrafter"/>
</dbReference>
<reference evidence="9 10" key="1">
    <citation type="submission" date="2016-08" db="EMBL/GenBank/DDBJ databases">
        <title>A new outlook on sporulation: Clostridium algidixylanolyticum.</title>
        <authorList>
            <person name="Poppleton D.I."/>
            <person name="Gribaldo S."/>
        </authorList>
    </citation>
    <scope>NUCLEOTIDE SEQUENCE [LARGE SCALE GENOMIC DNA]</scope>
    <source>
        <strain evidence="9 10">SPL73</strain>
    </source>
</reference>
<dbReference type="InterPro" id="IPR020103">
    <property type="entry name" value="PsdUridine_synth_cat_dom_sf"/>
</dbReference>
<dbReference type="SMART" id="SM00363">
    <property type="entry name" value="S4"/>
    <property type="match status" value="1"/>
</dbReference>
<evidence type="ECO:0000256" key="4">
    <source>
        <dbReference type="ARBA" id="ARBA00023235"/>
    </source>
</evidence>
<comment type="similarity">
    <text evidence="2 7">Belongs to the pseudouridine synthase RluA family.</text>
</comment>
<evidence type="ECO:0000256" key="1">
    <source>
        <dbReference type="ARBA" id="ARBA00000073"/>
    </source>
</evidence>
<dbReference type="InterPro" id="IPR050188">
    <property type="entry name" value="RluA_PseudoU_synthase"/>
</dbReference>
<dbReference type="PROSITE" id="PS01129">
    <property type="entry name" value="PSI_RLU"/>
    <property type="match status" value="1"/>
</dbReference>
<keyword evidence="3 6" id="KW-0694">RNA-binding</keyword>
<dbReference type="InterPro" id="IPR006145">
    <property type="entry name" value="PsdUridine_synth_RsuA/RluA"/>
</dbReference>
<evidence type="ECO:0000313" key="9">
    <source>
        <dbReference type="EMBL" id="RKD34236.1"/>
    </source>
</evidence>
<accession>A0A419T9U5</accession>